<evidence type="ECO:0000313" key="2">
    <source>
        <dbReference type="EMBL" id="TGG94252.1"/>
    </source>
</evidence>
<dbReference type="AlphaFoldDB" id="A0A4Z0WFM1"/>
<name>A0A4Z0WFM1_9GAMM</name>
<dbReference type="Gene3D" id="3.10.180.10">
    <property type="entry name" value="2,3-Dihydroxybiphenyl 1,2-Dioxygenase, domain 1"/>
    <property type="match status" value="2"/>
</dbReference>
<dbReference type="SUPFAM" id="SSF54593">
    <property type="entry name" value="Glyoxalase/Bleomycin resistance protein/Dihydroxybiphenyl dioxygenase"/>
    <property type="match status" value="1"/>
</dbReference>
<evidence type="ECO:0000259" key="1">
    <source>
        <dbReference type="PROSITE" id="PS51819"/>
    </source>
</evidence>
<accession>A0A4Z0WFM1</accession>
<organism evidence="2 3">
    <name type="scientific">Natronospirillum operosum</name>
    <dbReference type="NCBI Taxonomy" id="2759953"/>
    <lineage>
        <taxon>Bacteria</taxon>
        <taxon>Pseudomonadati</taxon>
        <taxon>Pseudomonadota</taxon>
        <taxon>Gammaproteobacteria</taxon>
        <taxon>Oceanospirillales</taxon>
        <taxon>Natronospirillaceae</taxon>
        <taxon>Natronospirillum</taxon>
    </lineage>
</organism>
<dbReference type="Pfam" id="PF00903">
    <property type="entry name" value="Glyoxalase"/>
    <property type="match status" value="1"/>
</dbReference>
<keyword evidence="3" id="KW-1185">Reference proteome</keyword>
<sequence>MSIVGIEAFEFGVADMKVCQRFLRDFGLRPEVETAEHAVFRAQNGARIEARPLQDPTLPTPFEEGSTLRRMTWGVADATALETLRQRMAEQPGFEASAEVVQCRDPNGMTVRVMRTALQPVELRVPPINQHGDMRRVDEPSPVYERAEPVGIGHAVFFVEDLAETEAFYRDVMGFHASDRYTDRGVFMRMQARGGHHNLFLLKIPNKPRGLNHVAFTVRDIHEVIGGGIHMTGKEWTTFIGPGRHPVSSAYFWYVNSPLGGAFEYYTNEDYLTENWQAREMEHSLTSFTEWAIEGGIDDKTRRQKKD</sequence>
<dbReference type="OrthoDB" id="6909416at2"/>
<protein>
    <submittedName>
        <fullName evidence="2">Glyoxalase</fullName>
    </submittedName>
</protein>
<dbReference type="InterPro" id="IPR004360">
    <property type="entry name" value="Glyas_Fos-R_dOase_dom"/>
</dbReference>
<gene>
    <name evidence="2" type="ORF">E4656_08795</name>
</gene>
<dbReference type="Proteomes" id="UP000297475">
    <property type="component" value="Unassembled WGS sequence"/>
</dbReference>
<dbReference type="InterPro" id="IPR037523">
    <property type="entry name" value="VOC_core"/>
</dbReference>
<proteinExistence type="predicted"/>
<dbReference type="PROSITE" id="PS51819">
    <property type="entry name" value="VOC"/>
    <property type="match status" value="1"/>
</dbReference>
<reference evidence="2 3" key="1">
    <citation type="submission" date="2019-04" db="EMBL/GenBank/DDBJ databases">
        <title>Natronospirillum operosus gen. nov., sp. nov., a haloalkaliphilic satellite isolated from decaying biomass of laboratory culture of cyanobacterium Geitlerinema sp. and proposal of Natronospirillaceae fam. nov. and Saccharospirillaceae fam. nov.</title>
        <authorList>
            <person name="Kevbrin V."/>
            <person name="Boltyanskaya Y."/>
            <person name="Koziaeva V."/>
            <person name="Grouzdev D.S."/>
            <person name="Park M."/>
            <person name="Cho J."/>
        </authorList>
    </citation>
    <scope>NUCLEOTIDE SEQUENCE [LARGE SCALE GENOMIC DNA]</scope>
    <source>
        <strain evidence="2 3">G-116</strain>
    </source>
</reference>
<dbReference type="InterPro" id="IPR029068">
    <property type="entry name" value="Glyas_Bleomycin-R_OHBP_Dase"/>
</dbReference>
<evidence type="ECO:0000313" key="3">
    <source>
        <dbReference type="Proteomes" id="UP000297475"/>
    </source>
</evidence>
<dbReference type="RefSeq" id="WP_135482819.1">
    <property type="nucleotide sequence ID" value="NZ_SRMF01000002.1"/>
</dbReference>
<comment type="caution">
    <text evidence="2">The sequence shown here is derived from an EMBL/GenBank/DDBJ whole genome shotgun (WGS) entry which is preliminary data.</text>
</comment>
<dbReference type="EMBL" id="SRMF01000002">
    <property type="protein sequence ID" value="TGG94252.1"/>
    <property type="molecule type" value="Genomic_DNA"/>
</dbReference>
<feature type="domain" description="VOC" evidence="1">
    <location>
        <begin position="151"/>
        <end position="268"/>
    </location>
</feature>
<dbReference type="CDD" id="cd08343">
    <property type="entry name" value="ED_TypeI_classII_C"/>
    <property type="match status" value="1"/>
</dbReference>